<feature type="transmembrane region" description="Helical" evidence="1">
    <location>
        <begin position="84"/>
        <end position="102"/>
    </location>
</feature>
<keyword evidence="1" id="KW-0812">Transmembrane</keyword>
<reference evidence="2" key="2">
    <citation type="submission" date="2023-04" db="EMBL/GenBank/DDBJ databases">
        <authorList>
            <person name="Bruccoleri R.E."/>
            <person name="Oakeley E.J."/>
            <person name="Faust A.-M."/>
            <person name="Dessus-Babus S."/>
            <person name="Altorfer M."/>
            <person name="Burckhardt D."/>
            <person name="Oertli M."/>
            <person name="Naumann U."/>
            <person name="Petersen F."/>
            <person name="Wong J."/>
        </authorList>
    </citation>
    <scope>NUCLEOTIDE SEQUENCE</scope>
    <source>
        <strain evidence="2">GSM-AAB239-AS_SAM_17_03QT</strain>
        <tissue evidence="2">Leaf</tissue>
    </source>
</reference>
<keyword evidence="1" id="KW-1133">Transmembrane helix</keyword>
<accession>A0AAX6DQE1</accession>
<sequence length="179" mass="19784">MRAMGISNSPSHTHKFFLLTNYIILGAATSCIFLTLSLRLIPSVIGFLVILLHLFTILSSVFASSRPPSSSSQGSAKWHVAHMAATLLAAIVHGAVALLVLTRTAEFLWFLQSYVRVEDGVLIMRMVGVLGVVIFCLEWVVLVLAFVMRFYVYVEGGNTAKVQLGEEEVAKDWPWPFQV</sequence>
<dbReference type="EMBL" id="JANAVB010042617">
    <property type="protein sequence ID" value="KAJ6794042.1"/>
    <property type="molecule type" value="Genomic_DNA"/>
</dbReference>
<protein>
    <submittedName>
        <fullName evidence="2">Uncharacterized protein</fullName>
    </submittedName>
</protein>
<name>A0AAX6DQE1_IRIPA</name>
<keyword evidence="1" id="KW-0472">Membrane</keyword>
<evidence type="ECO:0000313" key="2">
    <source>
        <dbReference type="EMBL" id="KAJ6794042.1"/>
    </source>
</evidence>
<proteinExistence type="predicted"/>
<organism evidence="2 3">
    <name type="scientific">Iris pallida</name>
    <name type="common">Sweet iris</name>
    <dbReference type="NCBI Taxonomy" id="29817"/>
    <lineage>
        <taxon>Eukaryota</taxon>
        <taxon>Viridiplantae</taxon>
        <taxon>Streptophyta</taxon>
        <taxon>Embryophyta</taxon>
        <taxon>Tracheophyta</taxon>
        <taxon>Spermatophyta</taxon>
        <taxon>Magnoliopsida</taxon>
        <taxon>Liliopsida</taxon>
        <taxon>Asparagales</taxon>
        <taxon>Iridaceae</taxon>
        <taxon>Iridoideae</taxon>
        <taxon>Irideae</taxon>
        <taxon>Iris</taxon>
    </lineage>
</organism>
<keyword evidence="3" id="KW-1185">Reference proteome</keyword>
<dbReference type="PANTHER" id="PTHR34124:SF2">
    <property type="entry name" value="F16B3.27 PROTEIN-RELATED"/>
    <property type="match status" value="1"/>
</dbReference>
<dbReference type="PROSITE" id="PS51257">
    <property type="entry name" value="PROKAR_LIPOPROTEIN"/>
    <property type="match status" value="1"/>
</dbReference>
<evidence type="ECO:0000256" key="1">
    <source>
        <dbReference type="SAM" id="Phobius"/>
    </source>
</evidence>
<gene>
    <name evidence="2" type="ORF">M6B38_233705</name>
</gene>
<feature type="transmembrane region" description="Helical" evidence="1">
    <location>
        <begin position="122"/>
        <end position="147"/>
    </location>
</feature>
<comment type="caution">
    <text evidence="2">The sequence shown here is derived from an EMBL/GenBank/DDBJ whole genome shotgun (WGS) entry which is preliminary data.</text>
</comment>
<dbReference type="AlphaFoldDB" id="A0AAX6DQE1"/>
<evidence type="ECO:0000313" key="3">
    <source>
        <dbReference type="Proteomes" id="UP001140949"/>
    </source>
</evidence>
<feature type="transmembrane region" description="Helical" evidence="1">
    <location>
        <begin position="16"/>
        <end position="38"/>
    </location>
</feature>
<feature type="transmembrane region" description="Helical" evidence="1">
    <location>
        <begin position="44"/>
        <end position="63"/>
    </location>
</feature>
<dbReference type="Proteomes" id="UP001140949">
    <property type="component" value="Unassembled WGS sequence"/>
</dbReference>
<dbReference type="PANTHER" id="PTHR34124">
    <property type="entry name" value="F16B3.27 PROTEIN-RELATED"/>
    <property type="match status" value="1"/>
</dbReference>
<reference evidence="2" key="1">
    <citation type="journal article" date="2023" name="GigaByte">
        <title>Genome assembly of the bearded iris, Iris pallida Lam.</title>
        <authorList>
            <person name="Bruccoleri R.E."/>
            <person name="Oakeley E.J."/>
            <person name="Faust A.M.E."/>
            <person name="Altorfer M."/>
            <person name="Dessus-Babus S."/>
            <person name="Burckhardt D."/>
            <person name="Oertli M."/>
            <person name="Naumann U."/>
            <person name="Petersen F."/>
            <person name="Wong J."/>
        </authorList>
    </citation>
    <scope>NUCLEOTIDE SEQUENCE</scope>
    <source>
        <strain evidence="2">GSM-AAB239-AS_SAM_17_03QT</strain>
    </source>
</reference>